<dbReference type="OrthoDB" id="3643at2759"/>
<reference evidence="1" key="1">
    <citation type="submission" date="2021-12" db="EMBL/GenBank/DDBJ databases">
        <authorList>
            <person name="King R."/>
        </authorList>
    </citation>
    <scope>NUCLEOTIDE SEQUENCE</scope>
</reference>
<evidence type="ECO:0000313" key="2">
    <source>
        <dbReference type="Proteomes" id="UP001154114"/>
    </source>
</evidence>
<gene>
    <name evidence="1" type="ORF">CINC_LOCUS7401</name>
</gene>
<name>A0A9N8Q217_CHRIL</name>
<keyword evidence="2" id="KW-1185">Reference proteome</keyword>
<dbReference type="Proteomes" id="UP001154114">
    <property type="component" value="Chromosome 23"/>
</dbReference>
<protein>
    <submittedName>
        <fullName evidence="1">Uncharacterized protein</fullName>
    </submittedName>
</protein>
<organism evidence="1 2">
    <name type="scientific">Chrysodeixis includens</name>
    <name type="common">Soybean looper</name>
    <name type="synonym">Pseudoplusia includens</name>
    <dbReference type="NCBI Taxonomy" id="689277"/>
    <lineage>
        <taxon>Eukaryota</taxon>
        <taxon>Metazoa</taxon>
        <taxon>Ecdysozoa</taxon>
        <taxon>Arthropoda</taxon>
        <taxon>Hexapoda</taxon>
        <taxon>Insecta</taxon>
        <taxon>Pterygota</taxon>
        <taxon>Neoptera</taxon>
        <taxon>Endopterygota</taxon>
        <taxon>Lepidoptera</taxon>
        <taxon>Glossata</taxon>
        <taxon>Ditrysia</taxon>
        <taxon>Noctuoidea</taxon>
        <taxon>Noctuidae</taxon>
        <taxon>Plusiinae</taxon>
        <taxon>Chrysodeixis</taxon>
    </lineage>
</organism>
<accession>A0A9N8Q217</accession>
<sequence>MLVFRAGRCWQGRSPQGAISHPACYRSGPLTITDANLLLGTYTCSRLYDTVAAGGGVHADSVQREGCCWRGRSPRARSGTPATGALTVTDANLLAWYVVYSPSTSQSLRAYGKGRLLRQRRNGHCFQRRSNRNQPVPGKQDGGKEMTMEEVAMGFIKPSPMSYVQAD</sequence>
<evidence type="ECO:0000313" key="1">
    <source>
        <dbReference type="EMBL" id="CAD0205097.1"/>
    </source>
</evidence>
<dbReference type="AlphaFoldDB" id="A0A9N8Q217"/>
<proteinExistence type="predicted"/>
<dbReference type="EMBL" id="LR824026">
    <property type="protein sequence ID" value="CAD0205097.1"/>
    <property type="molecule type" value="Genomic_DNA"/>
</dbReference>